<dbReference type="InterPro" id="IPR035979">
    <property type="entry name" value="RBD_domain_sf"/>
</dbReference>
<evidence type="ECO:0000313" key="3">
    <source>
        <dbReference type="EMBL" id="KAL3780305.1"/>
    </source>
</evidence>
<keyword evidence="4" id="KW-1185">Reference proteome</keyword>
<dbReference type="AlphaFoldDB" id="A0ABD3NWK7"/>
<gene>
    <name evidence="3" type="ORF">HJC23_010567</name>
</gene>
<feature type="non-terminal residue" evidence="3">
    <location>
        <position position="1"/>
    </location>
</feature>
<protein>
    <recommendedName>
        <fullName evidence="2">Ribosomal RNA-processing protein 7 C-terminal domain-containing protein</fullName>
    </recommendedName>
</protein>
<dbReference type="EMBL" id="JABMIG020000354">
    <property type="protein sequence ID" value="KAL3780305.1"/>
    <property type="molecule type" value="Genomic_DNA"/>
</dbReference>
<evidence type="ECO:0000313" key="4">
    <source>
        <dbReference type="Proteomes" id="UP001516023"/>
    </source>
</evidence>
<organism evidence="3 4">
    <name type="scientific">Cyclotella cryptica</name>
    <dbReference type="NCBI Taxonomy" id="29204"/>
    <lineage>
        <taxon>Eukaryota</taxon>
        <taxon>Sar</taxon>
        <taxon>Stramenopiles</taxon>
        <taxon>Ochrophyta</taxon>
        <taxon>Bacillariophyta</taxon>
        <taxon>Coscinodiscophyceae</taxon>
        <taxon>Thalassiosirophycidae</taxon>
        <taxon>Stephanodiscales</taxon>
        <taxon>Stephanodiscaceae</taxon>
        <taxon>Cyclotella</taxon>
    </lineage>
</organism>
<evidence type="ECO:0000256" key="1">
    <source>
        <dbReference type="ARBA" id="ARBA00006110"/>
    </source>
</evidence>
<dbReference type="InterPro" id="IPR040446">
    <property type="entry name" value="RRP7"/>
</dbReference>
<accession>A0ABD3NWK7</accession>
<comment type="caution">
    <text evidence="3">The sequence shown here is derived from an EMBL/GenBank/DDBJ whole genome shotgun (WGS) entry which is preliminary data.</text>
</comment>
<comment type="similarity">
    <text evidence="1">Belongs to the RRP7 family.</text>
</comment>
<reference evidence="3 4" key="1">
    <citation type="journal article" date="2020" name="G3 (Bethesda)">
        <title>Improved Reference Genome for Cyclotella cryptica CCMP332, a Model for Cell Wall Morphogenesis, Salinity Adaptation, and Lipid Production in Diatoms (Bacillariophyta).</title>
        <authorList>
            <person name="Roberts W.R."/>
            <person name="Downey K.M."/>
            <person name="Ruck E.C."/>
            <person name="Traller J.C."/>
            <person name="Alverson A.J."/>
        </authorList>
    </citation>
    <scope>NUCLEOTIDE SEQUENCE [LARGE SCALE GENOMIC DNA]</scope>
    <source>
        <strain evidence="3 4">CCMP332</strain>
    </source>
</reference>
<dbReference type="InterPro" id="IPR024326">
    <property type="entry name" value="RRP7_C"/>
</dbReference>
<dbReference type="Gene3D" id="6.10.250.1770">
    <property type="match status" value="1"/>
</dbReference>
<evidence type="ECO:0000259" key="2">
    <source>
        <dbReference type="Pfam" id="PF12923"/>
    </source>
</evidence>
<name>A0ABD3NWK7_9STRA</name>
<dbReference type="Proteomes" id="UP001516023">
    <property type="component" value="Unassembled WGS sequence"/>
</dbReference>
<dbReference type="PANTHER" id="PTHR13191">
    <property type="entry name" value="RIBOSOMAL RNA PROCESSING PROTEIN 7-RELATED"/>
    <property type="match status" value="1"/>
</dbReference>
<dbReference type="PANTHER" id="PTHR13191:SF0">
    <property type="entry name" value="RIBOSOMAL RNA-PROCESSING PROTEIN 7 HOMOLOG A-RELATED"/>
    <property type="match status" value="1"/>
</dbReference>
<dbReference type="SUPFAM" id="SSF54928">
    <property type="entry name" value="RNA-binding domain, RBD"/>
    <property type="match status" value="1"/>
</dbReference>
<sequence>RQKHHTKPSNLVCTIKGHIPIRIALPPPIPGIPPFTTFLYVKEHITKHKGSNASDVSSSTLFVANAPANGPICRNLFLQSFFQWYGDVVRVSVAQDPGGDEIRNMEKGDGKFAHVVFSSGKERKRAWKALLEDIAWSEEGILQLDDEIMEALVEKTRILQHLELCNKAMSAYEHTEAEAERRAKQLAEQPDEDGFITVTHGSSTPSFGAANDLEKQQHHEVGKRGMDPRGTGNKKWTIAQELKKKEMQDLKARFEEDLEKVKKMKEERAFWPF</sequence>
<feature type="domain" description="Ribosomal RNA-processing protein 7 C-terminal" evidence="2">
    <location>
        <begin position="165"/>
        <end position="273"/>
    </location>
</feature>
<dbReference type="Pfam" id="PF12923">
    <property type="entry name" value="RRP7"/>
    <property type="match status" value="1"/>
</dbReference>
<proteinExistence type="inferred from homology"/>